<evidence type="ECO:0000256" key="4">
    <source>
        <dbReference type="ARBA" id="ARBA00023242"/>
    </source>
</evidence>
<dbReference type="AlphaFoldDB" id="A0A423T0F9"/>
<evidence type="ECO:0000313" key="7">
    <source>
        <dbReference type="Proteomes" id="UP000283509"/>
    </source>
</evidence>
<feature type="compositionally biased region" description="Low complexity" evidence="5">
    <location>
        <begin position="26"/>
        <end position="40"/>
    </location>
</feature>
<dbReference type="InterPro" id="IPR000014">
    <property type="entry name" value="PAS"/>
</dbReference>
<keyword evidence="4" id="KW-0539">Nucleus</keyword>
<evidence type="ECO:0000256" key="5">
    <source>
        <dbReference type="SAM" id="MobiDB-lite"/>
    </source>
</evidence>
<evidence type="ECO:0000256" key="3">
    <source>
        <dbReference type="ARBA" id="ARBA00023163"/>
    </source>
</evidence>
<sequence>MKRLSIYLLAHNQAPSSLVPGSPVDSSRTSCPSSASSTRALNAPSLPQVVLVRATTLSYLPLCSRNEPVFLAHCTPVAMPETRESVVQGATNVFTSVHTLDMKFISLDRNGEFYLGYNRSSLAGVSWYHLIHPENMREAQTKHRLITASEQDRSCILLLRLQAAGGTWRWVHCVLQVLGEKEAAVLRANSWLYHYYTMQSKLQYGLAYDTHAHRVHAYYPQVMTYQTDAASSYMPATALNGSHAHSHTHAPAAHSPYSLASPSAYAHLQHYHHHYSAEQEERLAQLVASKVALDSPGASSPELDQLEAPWKASPTQEVPDYPEYSPYITPPYSAATPTKHHVFSFEQSDPRDMGVGRDQRVPSVESGELPLWPSDLPAKASPWLPPFDDGAALPLRHLHHATL</sequence>
<evidence type="ECO:0000256" key="2">
    <source>
        <dbReference type="ARBA" id="ARBA00023015"/>
    </source>
</evidence>
<comment type="subcellular location">
    <subcellularLocation>
        <location evidence="1">Nucleus</location>
    </subcellularLocation>
</comment>
<feature type="compositionally biased region" description="Basic and acidic residues" evidence="5">
    <location>
        <begin position="348"/>
        <end position="360"/>
    </location>
</feature>
<dbReference type="GO" id="GO:0000981">
    <property type="term" value="F:DNA-binding transcription factor activity, RNA polymerase II-specific"/>
    <property type="evidence" value="ECO:0007669"/>
    <property type="project" value="TreeGrafter"/>
</dbReference>
<dbReference type="Proteomes" id="UP000283509">
    <property type="component" value="Unassembled WGS sequence"/>
</dbReference>
<protein>
    <submittedName>
        <fullName evidence="6">Putative hypoxia-inducible factor 1 alpha</fullName>
    </submittedName>
</protein>
<evidence type="ECO:0000313" key="6">
    <source>
        <dbReference type="EMBL" id="ROT69972.1"/>
    </source>
</evidence>
<name>A0A423T0F9_PENVA</name>
<dbReference type="CDD" id="cd00130">
    <property type="entry name" value="PAS"/>
    <property type="match status" value="1"/>
</dbReference>
<feature type="region of interest" description="Disordered" evidence="5">
    <location>
        <begin position="18"/>
        <end position="40"/>
    </location>
</feature>
<dbReference type="GO" id="GO:0010557">
    <property type="term" value="P:positive regulation of macromolecule biosynthetic process"/>
    <property type="evidence" value="ECO:0007669"/>
    <property type="project" value="UniProtKB-ARBA"/>
</dbReference>
<dbReference type="Pfam" id="PF14598">
    <property type="entry name" value="PAS_11"/>
    <property type="match status" value="1"/>
</dbReference>
<proteinExistence type="predicted"/>
<comment type="caution">
    <text evidence="6">The sequence shown here is derived from an EMBL/GenBank/DDBJ whole genome shotgun (WGS) entry which is preliminary data.</text>
</comment>
<organism evidence="6 7">
    <name type="scientific">Penaeus vannamei</name>
    <name type="common">Whiteleg shrimp</name>
    <name type="synonym">Litopenaeus vannamei</name>
    <dbReference type="NCBI Taxonomy" id="6689"/>
    <lineage>
        <taxon>Eukaryota</taxon>
        <taxon>Metazoa</taxon>
        <taxon>Ecdysozoa</taxon>
        <taxon>Arthropoda</taxon>
        <taxon>Crustacea</taxon>
        <taxon>Multicrustacea</taxon>
        <taxon>Malacostraca</taxon>
        <taxon>Eumalacostraca</taxon>
        <taxon>Eucarida</taxon>
        <taxon>Decapoda</taxon>
        <taxon>Dendrobranchiata</taxon>
        <taxon>Penaeoidea</taxon>
        <taxon>Penaeidae</taxon>
        <taxon>Penaeus</taxon>
    </lineage>
</organism>
<dbReference type="GO" id="GO:0005634">
    <property type="term" value="C:nucleus"/>
    <property type="evidence" value="ECO:0007669"/>
    <property type="project" value="UniProtKB-SubCell"/>
</dbReference>
<dbReference type="SUPFAM" id="SSF55785">
    <property type="entry name" value="PYP-like sensor domain (PAS domain)"/>
    <property type="match status" value="1"/>
</dbReference>
<reference evidence="6 7" key="2">
    <citation type="submission" date="2019-01" db="EMBL/GenBank/DDBJ databases">
        <title>The decoding of complex shrimp genome reveals the adaptation for benthos swimmer, frequently molting mechanism and breeding impact on genome.</title>
        <authorList>
            <person name="Sun Y."/>
            <person name="Gao Y."/>
            <person name="Yu Y."/>
        </authorList>
    </citation>
    <scope>NUCLEOTIDE SEQUENCE [LARGE SCALE GENOMIC DNA]</scope>
    <source>
        <tissue evidence="6">Muscle</tissue>
    </source>
</reference>
<keyword evidence="3" id="KW-0804">Transcription</keyword>
<dbReference type="PANTHER" id="PTHR23043">
    <property type="entry name" value="HYPOXIA-INDUCIBLE FACTOR 1 ALPHA"/>
    <property type="match status" value="1"/>
</dbReference>
<reference evidence="6 7" key="1">
    <citation type="submission" date="2018-04" db="EMBL/GenBank/DDBJ databases">
        <authorList>
            <person name="Zhang X."/>
            <person name="Yuan J."/>
            <person name="Li F."/>
            <person name="Xiang J."/>
        </authorList>
    </citation>
    <scope>NUCLEOTIDE SEQUENCE [LARGE SCALE GENOMIC DNA]</scope>
    <source>
        <tissue evidence="6">Muscle</tissue>
    </source>
</reference>
<dbReference type="GO" id="GO:0000977">
    <property type="term" value="F:RNA polymerase II transcription regulatory region sequence-specific DNA binding"/>
    <property type="evidence" value="ECO:0007669"/>
    <property type="project" value="TreeGrafter"/>
</dbReference>
<keyword evidence="7" id="KW-1185">Reference proteome</keyword>
<dbReference type="PANTHER" id="PTHR23043:SF39">
    <property type="entry name" value="DYSFUSION, ISOFORM D"/>
    <property type="match status" value="1"/>
</dbReference>
<dbReference type="InterPro" id="IPR035965">
    <property type="entry name" value="PAS-like_dom_sf"/>
</dbReference>
<dbReference type="OrthoDB" id="9978016at2759"/>
<dbReference type="Gene3D" id="3.30.450.20">
    <property type="entry name" value="PAS domain"/>
    <property type="match status" value="1"/>
</dbReference>
<dbReference type="FunFam" id="3.30.450.20:FF:000081">
    <property type="entry name" value="Dysfusion, isoform B"/>
    <property type="match status" value="1"/>
</dbReference>
<evidence type="ECO:0000256" key="1">
    <source>
        <dbReference type="ARBA" id="ARBA00004123"/>
    </source>
</evidence>
<keyword evidence="2" id="KW-0805">Transcription regulation</keyword>
<feature type="region of interest" description="Disordered" evidence="5">
    <location>
        <begin position="348"/>
        <end position="369"/>
    </location>
</feature>
<dbReference type="STRING" id="6689.A0A423T0F9"/>
<gene>
    <name evidence="6" type="ORF">C7M84_011768</name>
</gene>
<dbReference type="EMBL" id="QCYY01002487">
    <property type="protein sequence ID" value="ROT69972.1"/>
    <property type="molecule type" value="Genomic_DNA"/>
</dbReference>
<accession>A0A423T0F9</accession>